<feature type="transmembrane region" description="Helical" evidence="6">
    <location>
        <begin position="219"/>
        <end position="239"/>
    </location>
</feature>
<protein>
    <recommendedName>
        <fullName evidence="7">Major facilitator superfamily (MFS) profile domain-containing protein</fullName>
    </recommendedName>
</protein>
<organism evidence="8 9">
    <name type="scientific">Umbelopsis vinacea</name>
    <dbReference type="NCBI Taxonomy" id="44442"/>
    <lineage>
        <taxon>Eukaryota</taxon>
        <taxon>Fungi</taxon>
        <taxon>Fungi incertae sedis</taxon>
        <taxon>Mucoromycota</taxon>
        <taxon>Mucoromycotina</taxon>
        <taxon>Umbelopsidomycetes</taxon>
        <taxon>Umbelopsidales</taxon>
        <taxon>Umbelopsidaceae</taxon>
        <taxon>Umbelopsis</taxon>
    </lineage>
</organism>
<proteinExistence type="predicted"/>
<dbReference type="PROSITE" id="PS50850">
    <property type="entry name" value="MFS"/>
    <property type="match status" value="1"/>
</dbReference>
<evidence type="ECO:0000256" key="2">
    <source>
        <dbReference type="ARBA" id="ARBA00022692"/>
    </source>
</evidence>
<keyword evidence="4 6" id="KW-0472">Membrane</keyword>
<feature type="transmembrane region" description="Helical" evidence="6">
    <location>
        <begin position="130"/>
        <end position="147"/>
    </location>
</feature>
<feature type="transmembrane region" description="Helical" evidence="6">
    <location>
        <begin position="451"/>
        <end position="475"/>
    </location>
</feature>
<dbReference type="AlphaFoldDB" id="A0A8H7UG65"/>
<evidence type="ECO:0000256" key="3">
    <source>
        <dbReference type="ARBA" id="ARBA00022989"/>
    </source>
</evidence>
<dbReference type="GO" id="GO:0022857">
    <property type="term" value="F:transmembrane transporter activity"/>
    <property type="evidence" value="ECO:0007669"/>
    <property type="project" value="InterPro"/>
</dbReference>
<dbReference type="InterPro" id="IPR020846">
    <property type="entry name" value="MFS_dom"/>
</dbReference>
<keyword evidence="3 6" id="KW-1133">Transmembrane helix</keyword>
<feature type="transmembrane region" description="Helical" evidence="6">
    <location>
        <begin position="153"/>
        <end position="177"/>
    </location>
</feature>
<dbReference type="Gene3D" id="1.20.1720.10">
    <property type="entry name" value="Multidrug resistance protein D"/>
    <property type="match status" value="1"/>
</dbReference>
<comment type="caution">
    <text evidence="8">The sequence shown here is derived from an EMBL/GenBank/DDBJ whole genome shotgun (WGS) entry which is preliminary data.</text>
</comment>
<feature type="domain" description="Major facilitator superfamily (MFS) profile" evidence="7">
    <location>
        <begin position="60"/>
        <end position="549"/>
    </location>
</feature>
<dbReference type="Gene3D" id="1.20.1250.20">
    <property type="entry name" value="MFS general substrate transporter like domains"/>
    <property type="match status" value="1"/>
</dbReference>
<feature type="region of interest" description="Disordered" evidence="5">
    <location>
        <begin position="559"/>
        <end position="595"/>
    </location>
</feature>
<accession>A0A8H7UG65</accession>
<dbReference type="GO" id="GO:0005886">
    <property type="term" value="C:plasma membrane"/>
    <property type="evidence" value="ECO:0007669"/>
    <property type="project" value="TreeGrafter"/>
</dbReference>
<keyword evidence="2 6" id="KW-0812">Transmembrane</keyword>
<dbReference type="Pfam" id="PF07690">
    <property type="entry name" value="MFS_1"/>
    <property type="match status" value="1"/>
</dbReference>
<reference evidence="8" key="1">
    <citation type="submission" date="2020-12" db="EMBL/GenBank/DDBJ databases">
        <title>Metabolic potential, ecology and presence of endohyphal bacteria is reflected in genomic diversity of Mucoromycotina.</title>
        <authorList>
            <person name="Muszewska A."/>
            <person name="Okrasinska A."/>
            <person name="Steczkiewicz K."/>
            <person name="Drgas O."/>
            <person name="Orlowska M."/>
            <person name="Perlinska-Lenart U."/>
            <person name="Aleksandrzak-Piekarczyk T."/>
            <person name="Szatraj K."/>
            <person name="Zielenkiewicz U."/>
            <person name="Pilsyk S."/>
            <person name="Malc E."/>
            <person name="Mieczkowski P."/>
            <person name="Kruszewska J.S."/>
            <person name="Biernat P."/>
            <person name="Pawlowska J."/>
        </authorList>
    </citation>
    <scope>NUCLEOTIDE SEQUENCE</scope>
    <source>
        <strain evidence="8">WA0000051536</strain>
    </source>
</reference>
<dbReference type="PRINTS" id="PR01036">
    <property type="entry name" value="TCRTETB"/>
</dbReference>
<evidence type="ECO:0000256" key="1">
    <source>
        <dbReference type="ARBA" id="ARBA00004141"/>
    </source>
</evidence>
<evidence type="ECO:0000256" key="6">
    <source>
        <dbReference type="SAM" id="Phobius"/>
    </source>
</evidence>
<feature type="transmembrane region" description="Helical" evidence="6">
    <location>
        <begin position="287"/>
        <end position="305"/>
    </location>
</feature>
<dbReference type="PANTHER" id="PTHR23501">
    <property type="entry name" value="MAJOR FACILITATOR SUPERFAMILY"/>
    <property type="match status" value="1"/>
</dbReference>
<evidence type="ECO:0000259" key="7">
    <source>
        <dbReference type="PROSITE" id="PS50850"/>
    </source>
</evidence>
<feature type="transmembrane region" description="Helical" evidence="6">
    <location>
        <begin position="97"/>
        <end position="118"/>
    </location>
</feature>
<feature type="transmembrane region" description="Helical" evidence="6">
    <location>
        <begin position="525"/>
        <end position="544"/>
    </location>
</feature>
<keyword evidence="9" id="KW-1185">Reference proteome</keyword>
<comment type="subcellular location">
    <subcellularLocation>
        <location evidence="1">Membrane</location>
        <topology evidence="1">Multi-pass membrane protein</topology>
    </subcellularLocation>
</comment>
<feature type="transmembrane region" description="Helical" evidence="6">
    <location>
        <begin position="361"/>
        <end position="383"/>
    </location>
</feature>
<name>A0A8H7UG65_9FUNG</name>
<dbReference type="Proteomes" id="UP000612746">
    <property type="component" value="Unassembled WGS sequence"/>
</dbReference>
<dbReference type="PANTHER" id="PTHR23501:SF102">
    <property type="entry name" value="DRUG TRANSPORTER, PUTATIVE (AFU_ORTHOLOGUE AFUA_3G08530)-RELATED"/>
    <property type="match status" value="1"/>
</dbReference>
<evidence type="ECO:0000313" key="8">
    <source>
        <dbReference type="EMBL" id="KAG2178703.1"/>
    </source>
</evidence>
<feature type="transmembrane region" description="Helical" evidence="6">
    <location>
        <begin position="392"/>
        <end position="410"/>
    </location>
</feature>
<evidence type="ECO:0000256" key="5">
    <source>
        <dbReference type="SAM" id="MobiDB-lite"/>
    </source>
</evidence>
<feature type="transmembrane region" description="Helical" evidence="6">
    <location>
        <begin position="260"/>
        <end position="281"/>
    </location>
</feature>
<dbReference type="InterPro" id="IPR011701">
    <property type="entry name" value="MFS"/>
</dbReference>
<evidence type="ECO:0000313" key="9">
    <source>
        <dbReference type="Proteomes" id="UP000612746"/>
    </source>
</evidence>
<feature type="compositionally biased region" description="Basic and acidic residues" evidence="5">
    <location>
        <begin position="562"/>
        <end position="587"/>
    </location>
</feature>
<gene>
    <name evidence="8" type="ORF">INT44_001856</name>
</gene>
<dbReference type="CDD" id="cd17502">
    <property type="entry name" value="MFS_Azr1_MDR_like"/>
    <property type="match status" value="1"/>
</dbReference>
<dbReference type="InterPro" id="IPR036259">
    <property type="entry name" value="MFS_trans_sf"/>
</dbReference>
<feature type="transmembrane region" description="Helical" evidence="6">
    <location>
        <begin position="189"/>
        <end position="207"/>
    </location>
</feature>
<sequence length="595" mass="64563">MSEEATYDPSERLASIDNDEEAPLLSHKLKSKPGTDGSESTLTPDDPAERRQATKRRILIFIGLQLTLFLTSLDSTIVATTLPIIGSEFNEMHNIVWVATAYILTFDAFRMYSLFFLANEYIVYIWGRKSILLVGTSIFLFGSLLSGASNSMIMLIVSRAISGIGAAAIVPMVFVIISELVPLQQRGKYQGVVQSVFALANICGPLIGGSFADHITWRWSFYMNLPIGVISLAIVVNFLHSPAPEGTTMEKLKRVDYFGTILVLSSATLFLLAMNLGGQAFPWSSPAVIVPLVLTCVFIIALCWVESRYAKEPLMPPHLFKNQSVVAIMVTKFFFGCGFFAIGFCQMVYFQAVRGDSATQAGIRLFPMQLTIPVISTVVGWIVSRFGQWRPFMLLGISTLCLGLGLLSLFDYTSSWSLVYGITALCGIGIGSIFGSALIGIQASADPKDIAVVTGLSSFARILGGALGVAIGSAITNSSLNSSLPLHMPTEIANNVINSALYIRNGLPSEYFQVTIDCYVAALQLVWHVMAGLAGVGVISSLFIKHSTLQTDQLKHAVTSEAHPEITEAEGENEHTPDQVIEVHDDDMVSNSPKN</sequence>
<dbReference type="OrthoDB" id="10021397at2759"/>
<dbReference type="SUPFAM" id="SSF103473">
    <property type="entry name" value="MFS general substrate transporter"/>
    <property type="match status" value="1"/>
</dbReference>
<feature type="region of interest" description="Disordered" evidence="5">
    <location>
        <begin position="1"/>
        <end position="50"/>
    </location>
</feature>
<feature type="transmembrane region" description="Helical" evidence="6">
    <location>
        <begin position="58"/>
        <end position="85"/>
    </location>
</feature>
<feature type="transmembrane region" description="Helical" evidence="6">
    <location>
        <begin position="416"/>
        <end position="439"/>
    </location>
</feature>
<evidence type="ECO:0000256" key="4">
    <source>
        <dbReference type="ARBA" id="ARBA00023136"/>
    </source>
</evidence>
<feature type="transmembrane region" description="Helical" evidence="6">
    <location>
        <begin position="325"/>
        <end position="349"/>
    </location>
</feature>
<dbReference type="EMBL" id="JAEPRA010000011">
    <property type="protein sequence ID" value="KAG2178703.1"/>
    <property type="molecule type" value="Genomic_DNA"/>
</dbReference>